<sequence>MNRFASITKPLRWYASLLLLMLGAGCGGGGSSILGTGGATASPPAAPPTVTLVTPLANAVGVPINTKIFTAAFNKPMAPTSLTGSFTLACPAATPIVGTVSYLAAGNVATLTLPVASPNLPANTVCRATISTAAKDTTGLALVSNFVWTFTTGLVADTLRPSVTLTIPATRTPSVTAVPTNTAITAAFTEDMAPASITGTSFTLTGPGLTPVAGTVTYAVGSRVATFLPTAVLQTGTTYTATITTAATDIARNTLAGNQAALPAASNYVWTFTTGVTPPVPPIPPTVTSVAPLANAVGVPVNTKIITAAFSKPMALTSLTGSFTLACPTATPVVGTVSYLATGNVATLNLPAASNLPANTLCRATISTAAKDTTGLALASNFVWTFTTGLAADTLRPSVTLTVPATTVPSATAVATNTAITAAFTEDMAPASITGTSFTLTGPGLTPVAGAVTYAVGSRVATFTPTAVLLAGTTYTATITTAATDIAGNTLAGNQAPLPAASNYIWTFTTGVAPSITRPRVSLTAPVTTIPGPTTGVPANTAITAIFTKDMDPTTITAASFNVTGPGAVAVAGTVTYAARTASFTPTAALATGTTYTATITTAATDIAGNALAGNQAALPAASNYVWTFSTVAATPPANISVLSTNPLAAAAAVCPNASVNATFTVPSGARLDPLTVNSATFTLTGPGLTPVTAASVVLDVTTGRIATFTPLAALTAGVTYTATLKSGLTGIRDMAIPGNTMLLDYVWTFTVVPATGACLAPIALGAAAPFGGIGGNAGMTNQGILTVVNGDLATTAASTLFTGFHDLGGRIYTETPLNIGTVNGTIYSATAPPGSVPGAAAAAGLLAANTAYTNMQPAALPGGIDVSNIALCPSCGGAGIGAGELGGRTLPPGIYTSVPGTFAISNANLTLDAQGNANAVWVFQMASSLTVGVAGPTGARSVLLVNGAQAKNVFWQVGSAATINGAGGGTMVGTIIASAGATFSTAGNTVLTTLNGRALGLNASVTLVNTIINVPAP</sequence>
<dbReference type="InterPro" id="IPR014755">
    <property type="entry name" value="Cu-Rt/internalin_Ig-like"/>
</dbReference>
<dbReference type="EMBL" id="AP018738">
    <property type="protein sequence ID" value="BBE50694.1"/>
    <property type="molecule type" value="Genomic_DNA"/>
</dbReference>
<gene>
    <name evidence="4" type="ORF">OYT1_ch1134</name>
</gene>
<dbReference type="Gene3D" id="2.60.40.1220">
    <property type="match status" value="6"/>
</dbReference>
<dbReference type="Pfam" id="PF13205">
    <property type="entry name" value="Big_5"/>
    <property type="match status" value="6"/>
</dbReference>
<dbReference type="InterPro" id="IPR021884">
    <property type="entry name" value="Ice-bd_prot"/>
</dbReference>
<feature type="domain" description="SbsA Ig-like" evidence="3">
    <location>
        <begin position="157"/>
        <end position="274"/>
    </location>
</feature>
<dbReference type="STRING" id="1188319.OYT1_02582"/>
<dbReference type="AlphaFoldDB" id="A0A2Z6GB72"/>
<proteinExistence type="inferred from homology"/>
<reference evidence="4 5" key="1">
    <citation type="submission" date="2018-06" db="EMBL/GenBank/DDBJ databases">
        <title>OYT1 Genome Sequencing.</title>
        <authorList>
            <person name="Kato S."/>
            <person name="Itoh T."/>
            <person name="Ohkuma M."/>
        </authorList>
    </citation>
    <scope>NUCLEOTIDE SEQUENCE [LARGE SCALE GENOMIC DNA]</scope>
    <source>
        <strain evidence="4 5">OYT1</strain>
    </source>
</reference>
<evidence type="ECO:0000313" key="4">
    <source>
        <dbReference type="EMBL" id="BBE50694.1"/>
    </source>
</evidence>
<dbReference type="RefSeq" id="WP_119283484.1">
    <property type="nucleotide sequence ID" value="NZ_AP018738.1"/>
</dbReference>
<dbReference type="InterPro" id="IPR032812">
    <property type="entry name" value="SbsA_Ig"/>
</dbReference>
<dbReference type="Pfam" id="PF11999">
    <property type="entry name" value="Ice_binding"/>
    <property type="match status" value="1"/>
</dbReference>
<name>A0A2Z6GB72_9PROT</name>
<feature type="domain" description="SbsA Ig-like" evidence="3">
    <location>
        <begin position="283"/>
        <end position="388"/>
    </location>
</feature>
<comment type="similarity">
    <text evidence="1">Belongs to the ice-binding protein family.</text>
</comment>
<dbReference type="KEGG" id="fam:OYT1_ch1134"/>
<accession>A0A2Z6GB72</accession>
<keyword evidence="5" id="KW-1185">Reference proteome</keyword>
<evidence type="ECO:0000256" key="1">
    <source>
        <dbReference type="ARBA" id="ARBA00005445"/>
    </source>
</evidence>
<evidence type="ECO:0000313" key="5">
    <source>
        <dbReference type="Proteomes" id="UP000033070"/>
    </source>
</evidence>
<protein>
    <recommendedName>
        <fullName evidence="3">SbsA Ig-like domain-containing protein</fullName>
    </recommendedName>
</protein>
<feature type="domain" description="SbsA Ig-like" evidence="3">
    <location>
        <begin position="393"/>
        <end position="510"/>
    </location>
</feature>
<feature type="domain" description="SbsA Ig-like" evidence="3">
    <location>
        <begin position="640"/>
        <end position="751"/>
    </location>
</feature>
<dbReference type="Proteomes" id="UP000033070">
    <property type="component" value="Chromosome"/>
</dbReference>
<dbReference type="PROSITE" id="PS51257">
    <property type="entry name" value="PROKAR_LIPOPROTEIN"/>
    <property type="match status" value="1"/>
</dbReference>
<evidence type="ECO:0000259" key="3">
    <source>
        <dbReference type="Pfam" id="PF13205"/>
    </source>
</evidence>
<keyword evidence="2" id="KW-0732">Signal</keyword>
<feature type="domain" description="SbsA Ig-like" evidence="3">
    <location>
        <begin position="46"/>
        <end position="152"/>
    </location>
</feature>
<feature type="domain" description="SbsA Ig-like" evidence="3">
    <location>
        <begin position="517"/>
        <end position="631"/>
    </location>
</feature>
<evidence type="ECO:0000256" key="2">
    <source>
        <dbReference type="ARBA" id="ARBA00022729"/>
    </source>
</evidence>
<dbReference type="OrthoDB" id="2082707at2"/>
<organism evidence="4 5">
    <name type="scientific">Ferriphaselus amnicola</name>
    <dbReference type="NCBI Taxonomy" id="1188319"/>
    <lineage>
        <taxon>Bacteria</taxon>
        <taxon>Pseudomonadati</taxon>
        <taxon>Pseudomonadota</taxon>
        <taxon>Betaproteobacteria</taxon>
        <taxon>Nitrosomonadales</taxon>
        <taxon>Gallionellaceae</taxon>
        <taxon>Ferriphaselus</taxon>
    </lineage>
</organism>